<name>A0A845QVZ1_9CLOT</name>
<dbReference type="Proteomes" id="UP000467132">
    <property type="component" value="Unassembled WGS sequence"/>
</dbReference>
<dbReference type="InterPro" id="IPR037208">
    <property type="entry name" value="Spo0E-like_sf"/>
</dbReference>
<proteinExistence type="predicted"/>
<comment type="caution">
    <text evidence="1">The sequence shown here is derived from an EMBL/GenBank/DDBJ whole genome shotgun (WGS) entry which is preliminary data.</text>
</comment>
<dbReference type="Gene3D" id="4.10.280.10">
    <property type="entry name" value="Helix-loop-helix DNA-binding domain"/>
    <property type="match status" value="1"/>
</dbReference>
<gene>
    <name evidence="1" type="ORF">D3Z33_07395</name>
</gene>
<dbReference type="RefSeq" id="WP_160197167.1">
    <property type="nucleotide sequence ID" value="NZ_QXXA01000007.1"/>
</dbReference>
<dbReference type="InterPro" id="IPR036638">
    <property type="entry name" value="HLH_DNA-bd_sf"/>
</dbReference>
<reference evidence="1 2" key="1">
    <citation type="submission" date="2018-08" db="EMBL/GenBank/DDBJ databases">
        <title>Murine metabolic-syndrome-specific gut microbial biobank.</title>
        <authorList>
            <person name="Liu C."/>
        </authorList>
    </citation>
    <scope>NUCLEOTIDE SEQUENCE [LARGE SCALE GENOMIC DNA]</scope>
    <source>
        <strain evidence="1 2">583</strain>
    </source>
</reference>
<dbReference type="GO" id="GO:0046983">
    <property type="term" value="F:protein dimerization activity"/>
    <property type="evidence" value="ECO:0007669"/>
    <property type="project" value="InterPro"/>
</dbReference>
<dbReference type="EMBL" id="QXXA01000007">
    <property type="protein sequence ID" value="NBI06685.1"/>
    <property type="molecule type" value="Genomic_DNA"/>
</dbReference>
<dbReference type="InterPro" id="IPR018540">
    <property type="entry name" value="Spo0E-like"/>
</dbReference>
<evidence type="ECO:0000313" key="2">
    <source>
        <dbReference type="Proteomes" id="UP000467132"/>
    </source>
</evidence>
<keyword evidence="2" id="KW-1185">Reference proteome</keyword>
<dbReference type="GO" id="GO:0043937">
    <property type="term" value="P:regulation of sporulation"/>
    <property type="evidence" value="ECO:0007669"/>
    <property type="project" value="InterPro"/>
</dbReference>
<dbReference type="SUPFAM" id="SSF140500">
    <property type="entry name" value="BAS1536-like"/>
    <property type="match status" value="1"/>
</dbReference>
<dbReference type="Pfam" id="PF09388">
    <property type="entry name" value="SpoOE-like"/>
    <property type="match status" value="1"/>
</dbReference>
<organism evidence="1 2">
    <name type="scientific">Senegalia massiliensis</name>
    <dbReference type="NCBI Taxonomy" id="1720316"/>
    <lineage>
        <taxon>Bacteria</taxon>
        <taxon>Bacillati</taxon>
        <taxon>Bacillota</taxon>
        <taxon>Clostridia</taxon>
        <taxon>Eubacteriales</taxon>
        <taxon>Clostridiaceae</taxon>
        <taxon>Senegalia</taxon>
    </lineage>
</organism>
<dbReference type="AlphaFoldDB" id="A0A845QVZ1"/>
<accession>A0A845QVZ1</accession>
<evidence type="ECO:0000313" key="1">
    <source>
        <dbReference type="EMBL" id="NBI06685.1"/>
    </source>
</evidence>
<protein>
    <submittedName>
        <fullName evidence="1">Aspartyl-phosphate phosphatase Spo0E family protein</fullName>
    </submittedName>
</protein>
<dbReference type="OrthoDB" id="1937171at2"/>
<sequence>MEKLKDIENKIISLRTQMHKLLHKNDFITTKEIVKISQELDEVLNLYHKIKNKIN</sequence>